<dbReference type="PROSITE" id="PS50931">
    <property type="entry name" value="HTH_LYSR"/>
    <property type="match status" value="1"/>
</dbReference>
<gene>
    <name evidence="6" type="primary">dmlR_23</name>
    <name evidence="6" type="ORF">DSM25559_5159</name>
</gene>
<dbReference type="InterPro" id="IPR036390">
    <property type="entry name" value="WH_DNA-bd_sf"/>
</dbReference>
<dbReference type="Gene3D" id="3.40.190.290">
    <property type="match status" value="1"/>
</dbReference>
<dbReference type="EMBL" id="FMUE01000024">
    <property type="protein sequence ID" value="SCX35801.1"/>
    <property type="molecule type" value="Genomic_DNA"/>
</dbReference>
<keyword evidence="3" id="KW-0238">DNA-binding</keyword>
<protein>
    <submittedName>
        <fullName evidence="6">D-malate degradation protein R</fullName>
    </submittedName>
</protein>
<feature type="domain" description="HTH lysR-type" evidence="5">
    <location>
        <begin position="8"/>
        <end position="59"/>
    </location>
</feature>
<dbReference type="GO" id="GO:0003700">
    <property type="term" value="F:DNA-binding transcription factor activity"/>
    <property type="evidence" value="ECO:0007669"/>
    <property type="project" value="InterPro"/>
</dbReference>
<evidence type="ECO:0000313" key="6">
    <source>
        <dbReference type="EMBL" id="SCX35801.1"/>
    </source>
</evidence>
<dbReference type="Gene3D" id="1.10.10.10">
    <property type="entry name" value="Winged helix-like DNA-binding domain superfamily/Winged helix DNA-binding domain"/>
    <property type="match status" value="1"/>
</dbReference>
<dbReference type="InterPro" id="IPR036388">
    <property type="entry name" value="WH-like_DNA-bd_sf"/>
</dbReference>
<dbReference type="AlphaFoldDB" id="A0A1R3U7R7"/>
<evidence type="ECO:0000259" key="5">
    <source>
        <dbReference type="PROSITE" id="PS50931"/>
    </source>
</evidence>
<reference evidence="7" key="1">
    <citation type="submission" date="2016-10" db="EMBL/GenBank/DDBJ databases">
        <authorList>
            <person name="Wibberg D."/>
        </authorList>
    </citation>
    <scope>NUCLEOTIDE SEQUENCE [LARGE SCALE GENOMIC DNA]</scope>
</reference>
<evidence type="ECO:0000256" key="1">
    <source>
        <dbReference type="ARBA" id="ARBA00009437"/>
    </source>
</evidence>
<dbReference type="GO" id="GO:0043565">
    <property type="term" value="F:sequence-specific DNA binding"/>
    <property type="evidence" value="ECO:0007669"/>
    <property type="project" value="TreeGrafter"/>
</dbReference>
<sequence length="297" mass="32392">MARLGRYEAFVEIIERGSLSAAARRLDKSLQSVSRALATLEDELGVELIRRTTRRMHPTPAGFALYKRLKGALTEIDSAKVDAKRETATVSGLFRVGASVQFAPKFVVPSAVAFMRKFPEVQIDISLDDTIVDLIECRLDVAVRIGDLGASSLRSKKVGELRRVVVAAPEYLATHGTPQTPAELASHCCVVRTFGPEGDTWPLTESGEVNRVQVQGTLRCNDAAAANAAVLLGVGIGLSPLWQVRQDLDEGRLELLLPANEPSPIRVSAVWPGSAETPARTRLFVDMLRHRLTGERF</sequence>
<dbReference type="RefSeq" id="WP_077123038.1">
    <property type="nucleotide sequence ID" value="NZ_FMUE01000024.1"/>
</dbReference>
<dbReference type="PANTHER" id="PTHR30537:SF5">
    <property type="entry name" value="HTH-TYPE TRANSCRIPTIONAL ACTIVATOR TTDR-RELATED"/>
    <property type="match status" value="1"/>
</dbReference>
<dbReference type="SUPFAM" id="SSF46785">
    <property type="entry name" value="Winged helix' DNA-binding domain"/>
    <property type="match status" value="1"/>
</dbReference>
<organism evidence="6 7">
    <name type="scientific">Agrobacterium rosae</name>
    <dbReference type="NCBI Taxonomy" id="1972867"/>
    <lineage>
        <taxon>Bacteria</taxon>
        <taxon>Pseudomonadati</taxon>
        <taxon>Pseudomonadota</taxon>
        <taxon>Alphaproteobacteria</taxon>
        <taxon>Hyphomicrobiales</taxon>
        <taxon>Rhizobiaceae</taxon>
        <taxon>Rhizobium/Agrobacterium group</taxon>
        <taxon>Agrobacterium</taxon>
    </lineage>
</organism>
<comment type="similarity">
    <text evidence="1">Belongs to the LysR transcriptional regulatory family.</text>
</comment>
<evidence type="ECO:0000313" key="7">
    <source>
        <dbReference type="Proteomes" id="UP000187891"/>
    </source>
</evidence>
<dbReference type="Proteomes" id="UP000187891">
    <property type="component" value="Unassembled WGS sequence"/>
</dbReference>
<evidence type="ECO:0000256" key="2">
    <source>
        <dbReference type="ARBA" id="ARBA00023015"/>
    </source>
</evidence>
<proteinExistence type="inferred from homology"/>
<evidence type="ECO:0000256" key="4">
    <source>
        <dbReference type="ARBA" id="ARBA00023163"/>
    </source>
</evidence>
<dbReference type="STRING" id="1907666.DSM25559_5159"/>
<dbReference type="InterPro" id="IPR058163">
    <property type="entry name" value="LysR-type_TF_proteobact-type"/>
</dbReference>
<dbReference type="InterPro" id="IPR005119">
    <property type="entry name" value="LysR_subst-bd"/>
</dbReference>
<dbReference type="PANTHER" id="PTHR30537">
    <property type="entry name" value="HTH-TYPE TRANSCRIPTIONAL REGULATOR"/>
    <property type="match status" value="1"/>
</dbReference>
<dbReference type="Pfam" id="PF00126">
    <property type="entry name" value="HTH_1"/>
    <property type="match status" value="1"/>
</dbReference>
<accession>A0A1R3U7R7</accession>
<dbReference type="SUPFAM" id="SSF53850">
    <property type="entry name" value="Periplasmic binding protein-like II"/>
    <property type="match status" value="1"/>
</dbReference>
<keyword evidence="2" id="KW-0805">Transcription regulation</keyword>
<dbReference type="GO" id="GO:0006351">
    <property type="term" value="P:DNA-templated transcription"/>
    <property type="evidence" value="ECO:0007669"/>
    <property type="project" value="TreeGrafter"/>
</dbReference>
<dbReference type="CDD" id="cd08422">
    <property type="entry name" value="PBP2_CrgA_like"/>
    <property type="match status" value="1"/>
</dbReference>
<keyword evidence="4" id="KW-0804">Transcription</keyword>
<name>A0A1R3U7R7_9HYPH</name>
<dbReference type="InterPro" id="IPR000847">
    <property type="entry name" value="LysR_HTH_N"/>
</dbReference>
<dbReference type="Pfam" id="PF03466">
    <property type="entry name" value="LysR_substrate"/>
    <property type="match status" value="1"/>
</dbReference>
<evidence type="ECO:0000256" key="3">
    <source>
        <dbReference type="ARBA" id="ARBA00023125"/>
    </source>
</evidence>